<dbReference type="PROSITE" id="PS51257">
    <property type="entry name" value="PROKAR_LIPOPROTEIN"/>
    <property type="match status" value="1"/>
</dbReference>
<dbReference type="Proteomes" id="UP000257045">
    <property type="component" value="Unassembled WGS sequence"/>
</dbReference>
<evidence type="ECO:0000313" key="4">
    <source>
        <dbReference type="Proteomes" id="UP000257045"/>
    </source>
</evidence>
<dbReference type="InterPro" id="IPR036116">
    <property type="entry name" value="FN3_sf"/>
</dbReference>
<gene>
    <name evidence="3" type="ORF">CQA58_03460</name>
</gene>
<dbReference type="OrthoDB" id="9810925at2"/>
<feature type="domain" description="Fibronectin type-III" evidence="2">
    <location>
        <begin position="314"/>
        <end position="405"/>
    </location>
</feature>
<keyword evidence="4" id="KW-1185">Reference proteome</keyword>
<proteinExistence type="predicted"/>
<dbReference type="RefSeq" id="WP_115569328.1">
    <property type="nucleotide sequence ID" value="NZ_NXLV01000004.1"/>
</dbReference>
<evidence type="ECO:0000256" key="1">
    <source>
        <dbReference type="SAM" id="Phobius"/>
    </source>
</evidence>
<dbReference type="SMART" id="SM00060">
    <property type="entry name" value="FN3"/>
    <property type="match status" value="3"/>
</dbReference>
<protein>
    <recommendedName>
        <fullName evidence="2">Fibronectin type-III domain-containing protein</fullName>
    </recommendedName>
</protein>
<dbReference type="SUPFAM" id="SSF49265">
    <property type="entry name" value="Fibronectin type III"/>
    <property type="match status" value="2"/>
</dbReference>
<keyword evidence="1" id="KW-0812">Transmembrane</keyword>
<dbReference type="InterPro" id="IPR013783">
    <property type="entry name" value="Ig-like_fold"/>
</dbReference>
<feature type="transmembrane region" description="Helical" evidence="1">
    <location>
        <begin position="7"/>
        <end position="25"/>
    </location>
</feature>
<dbReference type="AlphaFoldDB" id="A0A3D8J0X2"/>
<dbReference type="PROSITE" id="PS50853">
    <property type="entry name" value="FN3"/>
    <property type="match status" value="3"/>
</dbReference>
<dbReference type="EMBL" id="NXLV01000004">
    <property type="protein sequence ID" value="RDU71182.1"/>
    <property type="molecule type" value="Genomic_DNA"/>
</dbReference>
<dbReference type="CDD" id="cd00063">
    <property type="entry name" value="FN3"/>
    <property type="match status" value="1"/>
</dbReference>
<evidence type="ECO:0000313" key="3">
    <source>
        <dbReference type="EMBL" id="RDU71182.1"/>
    </source>
</evidence>
<dbReference type="InterPro" id="IPR003961">
    <property type="entry name" value="FN3_dom"/>
</dbReference>
<keyword evidence="1" id="KW-0472">Membrane</keyword>
<name>A0A3D8J0X2_9HELI</name>
<sequence length="405" mass="45923">MKLSLKSIYLSVLGIIFSGCADLFFSPTLNLSLPPLQNIKALPDVSSVAFEWNRVENDKVKGYVIYRKDSNESEFERIAIIRNPRITHFYDSGLKSESVYQYQFATLGEDDTISARSKAIAIKTSYIDPIEFIYATSDEPRLIKLIWNPHPNPSIKKYIIEKLINNKWEEIGEVDHRLGIEFFDTNLSDGVTYEYRVAGVSFQGDKSRYSQVVSATTKFPPDPLSGVNASLDVPKLIILKWNPLSNPDIKGYIIYASRSEKGGYKKIGESKNAYFELRTEENGEKWFFKVVAVDKSGIEGVLPQVPVMGSSLTPPERPKIKGAEVVDGKAVIGWEMPSQRVSEVLVFRKEGTFGNPLRFRLNGKSTQFVDKEMQKGVKYTYWVEFVDVNQIASERSQEFTLSDKE</sequence>
<dbReference type="Gene3D" id="2.60.40.10">
    <property type="entry name" value="Immunoglobulins"/>
    <property type="match status" value="4"/>
</dbReference>
<keyword evidence="1" id="KW-1133">Transmembrane helix</keyword>
<evidence type="ECO:0000259" key="2">
    <source>
        <dbReference type="PROSITE" id="PS50853"/>
    </source>
</evidence>
<feature type="domain" description="Fibronectin type-III" evidence="2">
    <location>
        <begin position="34"/>
        <end position="127"/>
    </location>
</feature>
<reference evidence="3 4" key="1">
    <citation type="submission" date="2018-04" db="EMBL/GenBank/DDBJ databases">
        <title>Novel Campyloabacter and Helicobacter Species and Strains.</title>
        <authorList>
            <person name="Mannion A.J."/>
            <person name="Shen Z."/>
            <person name="Fox J.G."/>
        </authorList>
    </citation>
    <scope>NUCLEOTIDE SEQUENCE [LARGE SCALE GENOMIC DNA]</scope>
    <source>
        <strain evidence="3 4">MIT 04-9366</strain>
    </source>
</reference>
<accession>A0A3D8J0X2</accession>
<comment type="caution">
    <text evidence="3">The sequence shown here is derived from an EMBL/GenBank/DDBJ whole genome shotgun (WGS) entry which is preliminary data.</text>
</comment>
<feature type="domain" description="Fibronectin type-III" evidence="2">
    <location>
        <begin position="129"/>
        <end position="220"/>
    </location>
</feature>
<organism evidence="3 4">
    <name type="scientific">Helicobacter brantae</name>
    <dbReference type="NCBI Taxonomy" id="375927"/>
    <lineage>
        <taxon>Bacteria</taxon>
        <taxon>Pseudomonadati</taxon>
        <taxon>Campylobacterota</taxon>
        <taxon>Epsilonproteobacteria</taxon>
        <taxon>Campylobacterales</taxon>
        <taxon>Helicobacteraceae</taxon>
        <taxon>Helicobacter</taxon>
    </lineage>
</organism>